<dbReference type="OrthoDB" id="7274389at2"/>
<reference evidence="9 10" key="1">
    <citation type="submission" date="2017-10" db="EMBL/GenBank/DDBJ databases">
        <title>Sequencing the genomes of 1000 actinobacteria strains.</title>
        <authorList>
            <person name="Klenk H.-P."/>
        </authorList>
    </citation>
    <scope>NUCLEOTIDE SEQUENCE [LARGE SCALE GENOMIC DNA]</scope>
    <source>
        <strain evidence="9 10">DSM 21798</strain>
    </source>
</reference>
<keyword evidence="10" id="KW-1185">Reference proteome</keyword>
<proteinExistence type="inferred from homology"/>
<comment type="similarity">
    <text evidence="7">Belongs to the binding-protein-dependent transport system permease family.</text>
</comment>
<protein>
    <submittedName>
        <fullName evidence="9">NitT/TauT family transport system permease protein</fullName>
    </submittedName>
</protein>
<keyword evidence="6 7" id="KW-0472">Membrane</keyword>
<keyword evidence="5 7" id="KW-1133">Transmembrane helix</keyword>
<feature type="transmembrane region" description="Helical" evidence="7">
    <location>
        <begin position="240"/>
        <end position="267"/>
    </location>
</feature>
<feature type="transmembrane region" description="Helical" evidence="7">
    <location>
        <begin position="114"/>
        <end position="135"/>
    </location>
</feature>
<dbReference type="Proteomes" id="UP000221369">
    <property type="component" value="Unassembled WGS sequence"/>
</dbReference>
<evidence type="ECO:0000256" key="4">
    <source>
        <dbReference type="ARBA" id="ARBA00022692"/>
    </source>
</evidence>
<accession>A0A2A9DUD6</accession>
<dbReference type="GO" id="GO:0055085">
    <property type="term" value="P:transmembrane transport"/>
    <property type="evidence" value="ECO:0007669"/>
    <property type="project" value="InterPro"/>
</dbReference>
<evidence type="ECO:0000256" key="3">
    <source>
        <dbReference type="ARBA" id="ARBA00022475"/>
    </source>
</evidence>
<evidence type="ECO:0000256" key="6">
    <source>
        <dbReference type="ARBA" id="ARBA00023136"/>
    </source>
</evidence>
<evidence type="ECO:0000313" key="10">
    <source>
        <dbReference type="Proteomes" id="UP000221369"/>
    </source>
</evidence>
<evidence type="ECO:0000313" key="9">
    <source>
        <dbReference type="EMBL" id="PFG29976.1"/>
    </source>
</evidence>
<evidence type="ECO:0000256" key="5">
    <source>
        <dbReference type="ARBA" id="ARBA00022989"/>
    </source>
</evidence>
<evidence type="ECO:0000259" key="8">
    <source>
        <dbReference type="PROSITE" id="PS50928"/>
    </source>
</evidence>
<organism evidence="9 10">
    <name type="scientific">Paramicrobacterium agarici</name>
    <dbReference type="NCBI Taxonomy" id="630514"/>
    <lineage>
        <taxon>Bacteria</taxon>
        <taxon>Bacillati</taxon>
        <taxon>Actinomycetota</taxon>
        <taxon>Actinomycetes</taxon>
        <taxon>Micrococcales</taxon>
        <taxon>Microbacteriaceae</taxon>
        <taxon>Paramicrobacterium</taxon>
    </lineage>
</organism>
<dbReference type="Pfam" id="PF00528">
    <property type="entry name" value="BPD_transp_1"/>
    <property type="match status" value="1"/>
</dbReference>
<evidence type="ECO:0000256" key="2">
    <source>
        <dbReference type="ARBA" id="ARBA00022448"/>
    </source>
</evidence>
<dbReference type="Gene3D" id="1.10.3720.10">
    <property type="entry name" value="MetI-like"/>
    <property type="match status" value="1"/>
</dbReference>
<dbReference type="InterPro" id="IPR035906">
    <property type="entry name" value="MetI-like_sf"/>
</dbReference>
<dbReference type="EMBL" id="PDJE01000001">
    <property type="protein sequence ID" value="PFG29976.1"/>
    <property type="molecule type" value="Genomic_DNA"/>
</dbReference>
<evidence type="ECO:0000256" key="1">
    <source>
        <dbReference type="ARBA" id="ARBA00004651"/>
    </source>
</evidence>
<dbReference type="GO" id="GO:0005886">
    <property type="term" value="C:plasma membrane"/>
    <property type="evidence" value="ECO:0007669"/>
    <property type="project" value="UniProtKB-SubCell"/>
</dbReference>
<feature type="domain" description="ABC transmembrane type-1" evidence="8">
    <location>
        <begin position="79"/>
        <end position="259"/>
    </location>
</feature>
<dbReference type="PANTHER" id="PTHR30151:SF20">
    <property type="entry name" value="ABC TRANSPORTER PERMEASE PROTEIN HI_0355-RELATED"/>
    <property type="match status" value="1"/>
</dbReference>
<dbReference type="SUPFAM" id="SSF161098">
    <property type="entry name" value="MetI-like"/>
    <property type="match status" value="1"/>
</dbReference>
<evidence type="ECO:0000256" key="7">
    <source>
        <dbReference type="RuleBase" id="RU363032"/>
    </source>
</evidence>
<feature type="transmembrane region" description="Helical" evidence="7">
    <location>
        <begin position="86"/>
        <end position="107"/>
    </location>
</feature>
<sequence length="275" mass="29881">MVGTQTENLVLSATRRGGKPKPKRSALRRVGTPLLAVLVLVVLWQIVCVVFKVPYYIVPSPLEVGQSFGDNISTLLEHSVPTVIEAGAGFLVGNSIAILLAVLFVHWKAAEDALMPVAVFIQTVPIVAIAPVLVLMLGTGYAPKVVIAALISFFPTLVNMVKGLKAVEKEHLELFRLLSASRSETFWKLRVFASMPFLFSSLRITATTSVIGAIVAEWIGSQRGLGYMIIQATYNFDTPLLYATMIMASLVAVVFFSIVTIGERLVVTWSAESKM</sequence>
<dbReference type="CDD" id="cd06261">
    <property type="entry name" value="TM_PBP2"/>
    <property type="match status" value="1"/>
</dbReference>
<feature type="transmembrane region" description="Helical" evidence="7">
    <location>
        <begin position="197"/>
        <end position="220"/>
    </location>
</feature>
<dbReference type="PROSITE" id="PS50928">
    <property type="entry name" value="ABC_TM1"/>
    <property type="match status" value="1"/>
</dbReference>
<keyword evidence="3" id="KW-1003">Cell membrane</keyword>
<feature type="transmembrane region" description="Helical" evidence="7">
    <location>
        <begin position="34"/>
        <end position="57"/>
    </location>
</feature>
<dbReference type="RefSeq" id="WP_141898083.1">
    <property type="nucleotide sequence ID" value="NZ_PDJE01000001.1"/>
</dbReference>
<dbReference type="PANTHER" id="PTHR30151">
    <property type="entry name" value="ALKANE SULFONATE ABC TRANSPORTER-RELATED, MEMBRANE SUBUNIT"/>
    <property type="match status" value="1"/>
</dbReference>
<comment type="subcellular location">
    <subcellularLocation>
        <location evidence="1 7">Cell membrane</location>
        <topology evidence="1 7">Multi-pass membrane protein</topology>
    </subcellularLocation>
</comment>
<name>A0A2A9DUD6_9MICO</name>
<keyword evidence="2 7" id="KW-0813">Transport</keyword>
<keyword evidence="4 7" id="KW-0812">Transmembrane</keyword>
<dbReference type="InterPro" id="IPR000515">
    <property type="entry name" value="MetI-like"/>
</dbReference>
<dbReference type="AlphaFoldDB" id="A0A2A9DUD6"/>
<gene>
    <name evidence="9" type="ORF">ATJ78_0896</name>
</gene>
<feature type="transmembrane region" description="Helical" evidence="7">
    <location>
        <begin position="141"/>
        <end position="161"/>
    </location>
</feature>
<comment type="caution">
    <text evidence="9">The sequence shown here is derived from an EMBL/GenBank/DDBJ whole genome shotgun (WGS) entry which is preliminary data.</text>
</comment>